<dbReference type="InterPro" id="IPR018982">
    <property type="entry name" value="RQC_domain"/>
</dbReference>
<dbReference type="SUPFAM" id="SSF46785">
    <property type="entry name" value="Winged helix' DNA-binding domain"/>
    <property type="match status" value="1"/>
</dbReference>
<accession>A0A1I1W5N5</accession>
<dbReference type="InterPro" id="IPR036388">
    <property type="entry name" value="WH-like_DNA-bd_sf"/>
</dbReference>
<dbReference type="Proteomes" id="UP000199474">
    <property type="component" value="Unassembled WGS sequence"/>
</dbReference>
<dbReference type="Gene3D" id="1.10.10.10">
    <property type="entry name" value="Winged helix-like DNA-binding domain superfamily/Winged helix DNA-binding domain"/>
    <property type="match status" value="1"/>
</dbReference>
<dbReference type="GO" id="GO:0043138">
    <property type="term" value="F:3'-5' DNA helicase activity"/>
    <property type="evidence" value="ECO:0007669"/>
    <property type="project" value="InterPro"/>
</dbReference>
<proteinExistence type="predicted"/>
<evidence type="ECO:0000313" key="2">
    <source>
        <dbReference type="EMBL" id="SFD89728.1"/>
    </source>
</evidence>
<sequence>MSYTTEQLPGNEIRTILRAADELIASGGRNLLMKILKGSREKKVLELELDKCPVYGAFKQEKRDDVLGKIDWMIDHDFLDIQYSGRLPMLVFTDRGWEIERDQRVDEFLREWDSWLADGKAAPDMTYLKDRNRGMILLMLEKIKETNNSQYIPYLEEWEKIDYKKVRAAIRTTIGALKANEPIDLQNARERGASINEALKGHTPHDLRLKCWECGERFMFTVGEQQFYRRKGFDHPKRCPECREKKWELYW</sequence>
<dbReference type="AlphaFoldDB" id="A0A1I1W5N5"/>
<dbReference type="GO" id="GO:0006281">
    <property type="term" value="P:DNA repair"/>
    <property type="evidence" value="ECO:0007669"/>
    <property type="project" value="InterPro"/>
</dbReference>
<dbReference type="Pfam" id="PF09382">
    <property type="entry name" value="RQC"/>
    <property type="match status" value="1"/>
</dbReference>
<feature type="domain" description="RQC" evidence="1">
    <location>
        <begin position="10"/>
        <end position="107"/>
    </location>
</feature>
<gene>
    <name evidence="2" type="ORF">SAMN05216238_105191</name>
</gene>
<evidence type="ECO:0000313" key="3">
    <source>
        <dbReference type="Proteomes" id="UP000199474"/>
    </source>
</evidence>
<protein>
    <submittedName>
        <fullName evidence="2">RQC domain-containing protein</fullName>
    </submittedName>
</protein>
<organism evidence="2 3">
    <name type="scientific">Lentibacillus persicus</name>
    <dbReference type="NCBI Taxonomy" id="640948"/>
    <lineage>
        <taxon>Bacteria</taxon>
        <taxon>Bacillati</taxon>
        <taxon>Bacillota</taxon>
        <taxon>Bacilli</taxon>
        <taxon>Bacillales</taxon>
        <taxon>Bacillaceae</taxon>
        <taxon>Lentibacillus</taxon>
    </lineage>
</organism>
<name>A0A1I1W5N5_9BACI</name>
<dbReference type="EMBL" id="FOMR01000005">
    <property type="protein sequence ID" value="SFD89728.1"/>
    <property type="molecule type" value="Genomic_DNA"/>
</dbReference>
<dbReference type="STRING" id="640948.SAMN05216238_105191"/>
<reference evidence="3" key="1">
    <citation type="submission" date="2016-10" db="EMBL/GenBank/DDBJ databases">
        <authorList>
            <person name="Varghese N."/>
            <person name="Submissions S."/>
        </authorList>
    </citation>
    <scope>NUCLEOTIDE SEQUENCE [LARGE SCALE GENOMIC DNA]</scope>
    <source>
        <strain evidence="3">DSM 22530</strain>
    </source>
</reference>
<dbReference type="GO" id="GO:0006260">
    <property type="term" value="P:DNA replication"/>
    <property type="evidence" value="ECO:0007669"/>
    <property type="project" value="InterPro"/>
</dbReference>
<dbReference type="InterPro" id="IPR036390">
    <property type="entry name" value="WH_DNA-bd_sf"/>
</dbReference>
<dbReference type="InterPro" id="IPR025306">
    <property type="entry name" value="Zn-bnd_dom_prob"/>
</dbReference>
<keyword evidence="3" id="KW-1185">Reference proteome</keyword>
<dbReference type="NCBIfam" id="NF041107">
    <property type="entry name" value="RQC_minor_1"/>
    <property type="match status" value="1"/>
</dbReference>
<dbReference type="SMART" id="SM00956">
    <property type="entry name" value="RQC"/>
    <property type="match status" value="1"/>
</dbReference>
<dbReference type="RefSeq" id="WP_090084472.1">
    <property type="nucleotide sequence ID" value="NZ_FOMR01000005.1"/>
</dbReference>
<dbReference type="Pfam" id="PF13451">
    <property type="entry name" value="zf_Tbcl"/>
    <property type="match status" value="1"/>
</dbReference>
<evidence type="ECO:0000259" key="1">
    <source>
        <dbReference type="SMART" id="SM00956"/>
    </source>
</evidence>
<dbReference type="OrthoDB" id="9814785at2"/>